<dbReference type="GeneID" id="116206151"/>
<evidence type="ECO:0000313" key="2">
    <source>
        <dbReference type="Proteomes" id="UP000233551"/>
    </source>
</evidence>
<sequence>MESDEDQIDKFFEDIAESLKTDSWSRLDQIPNDKILKALNDLNNFFSLHPADADHPEKRSSVHEAVQVLSRLNKSYGLSDSQIERVGHLVENWSPIIDQAVAANRAKQDALERLSPYHRIASSLRDLTLSDKDLKEEYNKLECDSDELQRQIQELRDRSEAVKRRKDEVKKERGRIHAEATPLKDQYEQLKLDAPKLKGKLDEATESLDRAQREWVALKNTLHEVSAFMST</sequence>
<comment type="caution">
    <text evidence="1">The sequence shown here is derived from an EMBL/GenBank/DDBJ whole genome shotgun (WGS) entry which is preliminary data.</text>
</comment>
<reference evidence="1 2" key="1">
    <citation type="submission" date="2017-11" db="EMBL/GenBank/DDBJ databases">
        <title>De-novo sequencing of pomegranate (Punica granatum L.) genome.</title>
        <authorList>
            <person name="Akparov Z."/>
            <person name="Amiraslanov A."/>
            <person name="Hajiyeva S."/>
            <person name="Abbasov M."/>
            <person name="Kaur K."/>
            <person name="Hamwieh A."/>
            <person name="Solovyev V."/>
            <person name="Salamov A."/>
            <person name="Braich B."/>
            <person name="Kosarev P."/>
            <person name="Mahmoud A."/>
            <person name="Hajiyev E."/>
            <person name="Babayeva S."/>
            <person name="Izzatullayeva V."/>
            <person name="Mammadov A."/>
            <person name="Mammadov A."/>
            <person name="Sharifova S."/>
            <person name="Ojaghi J."/>
            <person name="Eynullazada K."/>
            <person name="Bayramov B."/>
            <person name="Abdulazimova A."/>
            <person name="Shahmuradov I."/>
        </authorList>
    </citation>
    <scope>NUCLEOTIDE SEQUENCE [LARGE SCALE GENOMIC DNA]</scope>
    <source>
        <strain evidence="2">cv. AG2017</strain>
        <tissue evidence="1">Leaf</tissue>
    </source>
</reference>
<dbReference type="Proteomes" id="UP000233551">
    <property type="component" value="Unassembled WGS sequence"/>
</dbReference>
<dbReference type="Gene3D" id="6.10.250.3110">
    <property type="match status" value="1"/>
</dbReference>
<gene>
    <name evidence="1" type="ORF">CRG98_031076</name>
</gene>
<name>A0A2I0IYM7_PUNGR</name>
<organism evidence="1 2">
    <name type="scientific">Punica granatum</name>
    <name type="common">Pomegranate</name>
    <dbReference type="NCBI Taxonomy" id="22663"/>
    <lineage>
        <taxon>Eukaryota</taxon>
        <taxon>Viridiplantae</taxon>
        <taxon>Streptophyta</taxon>
        <taxon>Embryophyta</taxon>
        <taxon>Tracheophyta</taxon>
        <taxon>Spermatophyta</taxon>
        <taxon>Magnoliopsida</taxon>
        <taxon>eudicotyledons</taxon>
        <taxon>Gunneridae</taxon>
        <taxon>Pentapetalae</taxon>
        <taxon>rosids</taxon>
        <taxon>malvids</taxon>
        <taxon>Myrtales</taxon>
        <taxon>Lythraceae</taxon>
        <taxon>Punica</taxon>
    </lineage>
</organism>
<accession>A0A2I0IYM7</accession>
<dbReference type="AlphaFoldDB" id="A0A2I0IYM7"/>
<protein>
    <submittedName>
        <fullName evidence="1">Uncharacterized protein</fullName>
    </submittedName>
</protein>
<proteinExistence type="predicted"/>
<evidence type="ECO:0000313" key="1">
    <source>
        <dbReference type="EMBL" id="PKI48526.1"/>
    </source>
</evidence>
<dbReference type="EMBL" id="PGOL01002381">
    <property type="protein sequence ID" value="PKI48526.1"/>
    <property type="molecule type" value="Genomic_DNA"/>
</dbReference>
<keyword evidence="2" id="KW-1185">Reference proteome</keyword>